<protein>
    <submittedName>
        <fullName evidence="4">Uncharacterized protein</fullName>
    </submittedName>
</protein>
<dbReference type="GeneID" id="33559664"/>
<keyword evidence="3" id="KW-0732">Signal</keyword>
<accession>A0A1Y1UPH4</accession>
<sequence>MRVLQLALLGAAAVLAQEPSGSPLVDVPDEIANATTTAKDLPPPTEGIVGAGVSGASFTSAADSNSTTSVDPAASTAAEAGTASVVTPSGSDPSGSASASASGAASPMASLDMFTLVGPAMMIVGAVGAGFAVI</sequence>
<keyword evidence="2" id="KW-0812">Transmembrane</keyword>
<feature type="compositionally biased region" description="Low complexity" evidence="1">
    <location>
        <begin position="73"/>
        <end position="103"/>
    </location>
</feature>
<feature type="chain" id="PRO_5013050459" evidence="3">
    <location>
        <begin position="17"/>
        <end position="134"/>
    </location>
</feature>
<feature type="compositionally biased region" description="Polar residues" evidence="1">
    <location>
        <begin position="60"/>
        <end position="70"/>
    </location>
</feature>
<evidence type="ECO:0000256" key="2">
    <source>
        <dbReference type="SAM" id="Phobius"/>
    </source>
</evidence>
<proteinExistence type="predicted"/>
<dbReference type="AlphaFoldDB" id="A0A1Y1UPH4"/>
<dbReference type="EMBL" id="NBSH01000002">
    <property type="protein sequence ID" value="ORX39931.1"/>
    <property type="molecule type" value="Genomic_DNA"/>
</dbReference>
<feature type="region of interest" description="Disordered" evidence="1">
    <location>
        <begin position="60"/>
        <end position="103"/>
    </location>
</feature>
<evidence type="ECO:0000256" key="1">
    <source>
        <dbReference type="SAM" id="MobiDB-lite"/>
    </source>
</evidence>
<evidence type="ECO:0000256" key="3">
    <source>
        <dbReference type="SAM" id="SignalP"/>
    </source>
</evidence>
<feature type="transmembrane region" description="Helical" evidence="2">
    <location>
        <begin position="113"/>
        <end position="133"/>
    </location>
</feature>
<feature type="signal peptide" evidence="3">
    <location>
        <begin position="1"/>
        <end position="16"/>
    </location>
</feature>
<keyword evidence="5" id="KW-1185">Reference proteome</keyword>
<dbReference type="Proteomes" id="UP000193218">
    <property type="component" value="Unassembled WGS sequence"/>
</dbReference>
<keyword evidence="2" id="KW-1133">Transmembrane helix</keyword>
<dbReference type="InParanoid" id="A0A1Y1UPH4"/>
<organism evidence="4 5">
    <name type="scientific">Kockovaella imperatae</name>
    <dbReference type="NCBI Taxonomy" id="4999"/>
    <lineage>
        <taxon>Eukaryota</taxon>
        <taxon>Fungi</taxon>
        <taxon>Dikarya</taxon>
        <taxon>Basidiomycota</taxon>
        <taxon>Agaricomycotina</taxon>
        <taxon>Tremellomycetes</taxon>
        <taxon>Tremellales</taxon>
        <taxon>Cuniculitremaceae</taxon>
        <taxon>Kockovaella</taxon>
    </lineage>
</organism>
<evidence type="ECO:0000313" key="5">
    <source>
        <dbReference type="Proteomes" id="UP000193218"/>
    </source>
</evidence>
<name>A0A1Y1UPH4_9TREE</name>
<comment type="caution">
    <text evidence="4">The sequence shown here is derived from an EMBL/GenBank/DDBJ whole genome shotgun (WGS) entry which is preliminary data.</text>
</comment>
<dbReference type="RefSeq" id="XP_021873716.1">
    <property type="nucleotide sequence ID" value="XM_022017855.1"/>
</dbReference>
<evidence type="ECO:0000313" key="4">
    <source>
        <dbReference type="EMBL" id="ORX39931.1"/>
    </source>
</evidence>
<keyword evidence="2" id="KW-0472">Membrane</keyword>
<reference evidence="4 5" key="1">
    <citation type="submission" date="2017-03" db="EMBL/GenBank/DDBJ databases">
        <title>Widespread Adenine N6-methylation of Active Genes in Fungi.</title>
        <authorList>
            <consortium name="DOE Joint Genome Institute"/>
            <person name="Mondo S.J."/>
            <person name="Dannebaum R.O."/>
            <person name="Kuo R.C."/>
            <person name="Louie K.B."/>
            <person name="Bewick A.J."/>
            <person name="Labutti K."/>
            <person name="Haridas S."/>
            <person name="Kuo A."/>
            <person name="Salamov A."/>
            <person name="Ahrendt S.R."/>
            <person name="Lau R."/>
            <person name="Bowen B.P."/>
            <person name="Lipzen A."/>
            <person name="Sullivan W."/>
            <person name="Andreopoulos W.B."/>
            <person name="Clum A."/>
            <person name="Lindquist E."/>
            <person name="Daum C."/>
            <person name="Northen T.R."/>
            <person name="Ramamoorthy G."/>
            <person name="Schmitz R.J."/>
            <person name="Gryganskyi A."/>
            <person name="Culley D."/>
            <person name="Magnuson J."/>
            <person name="James T.Y."/>
            <person name="O'Malley M.A."/>
            <person name="Stajich J.E."/>
            <person name="Spatafora J.W."/>
            <person name="Visel A."/>
            <person name="Grigoriev I.V."/>
        </authorList>
    </citation>
    <scope>NUCLEOTIDE SEQUENCE [LARGE SCALE GENOMIC DNA]</scope>
    <source>
        <strain evidence="4 5">NRRL Y-17943</strain>
    </source>
</reference>
<gene>
    <name evidence="4" type="ORF">BD324DRAFT_648549</name>
</gene>